<sequence>MKKYLLHIKVLPHPYVHDIWMNSQGNVGSFIKDISGKWLCERYTFDHFLFHVENRRILDNQKTWQENFVCTGDHLILV</sequence>
<dbReference type="AlphaFoldDB" id="A0A7X2N435"/>
<proteinExistence type="predicted"/>
<dbReference type="RefSeq" id="WP_154460937.1">
    <property type="nucleotide sequence ID" value="NZ_JAQYTQ010000074.1"/>
</dbReference>
<comment type="caution">
    <text evidence="1">The sequence shown here is derived from an EMBL/GenBank/DDBJ whole genome shotgun (WGS) entry which is preliminary data.</text>
</comment>
<evidence type="ECO:0000313" key="2">
    <source>
        <dbReference type="Proteomes" id="UP000470082"/>
    </source>
</evidence>
<name>A0A7X2N435_9FIRM</name>
<dbReference type="EMBL" id="VUMM01000019">
    <property type="protein sequence ID" value="MSS02070.1"/>
    <property type="molecule type" value="Genomic_DNA"/>
</dbReference>
<gene>
    <name evidence="1" type="ORF">FYJ50_08210</name>
</gene>
<organism evidence="1 2">
    <name type="scientific">Floccifex porci</name>
    <dbReference type="NCBI Taxonomy" id="2606629"/>
    <lineage>
        <taxon>Bacteria</taxon>
        <taxon>Bacillati</taxon>
        <taxon>Bacillota</taxon>
        <taxon>Erysipelotrichia</taxon>
        <taxon>Erysipelotrichales</taxon>
        <taxon>Erysipelotrichaceae</taxon>
        <taxon>Floccifex</taxon>
    </lineage>
</organism>
<dbReference type="Proteomes" id="UP000470082">
    <property type="component" value="Unassembled WGS sequence"/>
</dbReference>
<protein>
    <submittedName>
        <fullName evidence="1">Uncharacterized protein</fullName>
    </submittedName>
</protein>
<evidence type="ECO:0000313" key="1">
    <source>
        <dbReference type="EMBL" id="MSS02070.1"/>
    </source>
</evidence>
<keyword evidence="2" id="KW-1185">Reference proteome</keyword>
<reference evidence="1 2" key="1">
    <citation type="submission" date="2019-08" db="EMBL/GenBank/DDBJ databases">
        <title>In-depth cultivation of the pig gut microbiome towards novel bacterial diversity and tailored functional studies.</title>
        <authorList>
            <person name="Wylensek D."/>
            <person name="Hitch T.C.A."/>
            <person name="Clavel T."/>
        </authorList>
    </citation>
    <scope>NUCLEOTIDE SEQUENCE [LARGE SCALE GENOMIC DNA]</scope>
    <source>
        <strain evidence="1 2">LKV-178-WT-2G</strain>
    </source>
</reference>
<accession>A0A7X2N435</accession>